<evidence type="ECO:0008006" key="3">
    <source>
        <dbReference type="Google" id="ProtNLM"/>
    </source>
</evidence>
<dbReference type="STRING" id="178901.AmDm5_0648"/>
<dbReference type="InterPro" id="IPR038573">
    <property type="entry name" value="BrnT_sf"/>
</dbReference>
<sequence>MKIAGFDWDDGNWPKCGKHGVSRAEIEQVLLGEPAVMADPHPGEPRMRAIGRTEAGRYVFLVFMFRTISSQTRLRPISARYMHQKEIDHYEQQKQVHALAAQ</sequence>
<protein>
    <recommendedName>
        <fullName evidence="3">BrnT family toxin</fullName>
    </recommendedName>
</protein>
<accession>A0A177GEU3</accession>
<dbReference type="Pfam" id="PF04365">
    <property type="entry name" value="BrnT_toxin"/>
    <property type="match status" value="1"/>
</dbReference>
<evidence type="ECO:0000313" key="2">
    <source>
        <dbReference type="Proteomes" id="UP000077349"/>
    </source>
</evidence>
<evidence type="ECO:0000313" key="1">
    <source>
        <dbReference type="EMBL" id="OAG78197.1"/>
    </source>
</evidence>
<dbReference type="AlphaFoldDB" id="A0A177GEU3"/>
<reference evidence="1 2" key="1">
    <citation type="submission" date="2016-03" db="EMBL/GenBank/DDBJ databases">
        <title>Draft genome sequence of Acetobacter malorum CECT 7742, a strain isolated from strawberry vinegar.</title>
        <authorList>
            <person name="Sainz F."/>
            <person name="Mas A."/>
            <person name="Torija M.J."/>
        </authorList>
    </citation>
    <scope>NUCLEOTIDE SEQUENCE [LARGE SCALE GENOMIC DNA]</scope>
    <source>
        <strain evidence="1 2">CECT 7742</strain>
    </source>
</reference>
<dbReference type="Gene3D" id="3.10.450.530">
    <property type="entry name" value="Ribonuclease toxin, BrnT, of type II toxin-antitoxin system"/>
    <property type="match status" value="1"/>
</dbReference>
<organism evidence="1 2">
    <name type="scientific">Acetobacter malorum</name>
    <dbReference type="NCBI Taxonomy" id="178901"/>
    <lineage>
        <taxon>Bacteria</taxon>
        <taxon>Pseudomonadati</taxon>
        <taxon>Pseudomonadota</taxon>
        <taxon>Alphaproteobacteria</taxon>
        <taxon>Acetobacterales</taxon>
        <taxon>Acetobacteraceae</taxon>
        <taxon>Acetobacter</taxon>
    </lineage>
</organism>
<dbReference type="PATRIC" id="fig|178901.16.peg.637"/>
<dbReference type="EMBL" id="LVHD01000006">
    <property type="protein sequence ID" value="OAG78197.1"/>
    <property type="molecule type" value="Genomic_DNA"/>
</dbReference>
<comment type="caution">
    <text evidence="1">The sequence shown here is derived from an EMBL/GenBank/DDBJ whole genome shotgun (WGS) entry which is preliminary data.</text>
</comment>
<proteinExistence type="predicted"/>
<dbReference type="Proteomes" id="UP000077349">
    <property type="component" value="Unassembled WGS sequence"/>
</dbReference>
<dbReference type="InterPro" id="IPR007460">
    <property type="entry name" value="BrnT_toxin"/>
</dbReference>
<gene>
    <name evidence="1" type="ORF">Amal_00600</name>
</gene>
<dbReference type="eggNOG" id="COG2929">
    <property type="taxonomic scope" value="Bacteria"/>
</dbReference>
<name>A0A177GEU3_9PROT</name>